<dbReference type="PANTHER" id="PTHR43820:SF4">
    <property type="entry name" value="HIGH-AFFINITY BRANCHED-CHAIN AMINO ACID TRANSPORT ATP-BINDING PROTEIN LIVF"/>
    <property type="match status" value="1"/>
</dbReference>
<keyword evidence="9" id="KW-1185">Reference proteome</keyword>
<feature type="domain" description="ABC transporter" evidence="7">
    <location>
        <begin position="4"/>
        <end position="232"/>
    </location>
</feature>
<comment type="similarity">
    <text evidence="1">Belongs to the ABC transporter superfamily.</text>
</comment>
<accession>A0A1M5YQU2</accession>
<dbReference type="CDD" id="cd03224">
    <property type="entry name" value="ABC_TM1139_LivF_branched"/>
    <property type="match status" value="1"/>
</dbReference>
<keyword evidence="6" id="KW-0029">Amino-acid transport</keyword>
<dbReference type="GO" id="GO:0015658">
    <property type="term" value="F:branched-chain amino acid transmembrane transporter activity"/>
    <property type="evidence" value="ECO:0007669"/>
    <property type="project" value="TreeGrafter"/>
</dbReference>
<dbReference type="GO" id="GO:0015807">
    <property type="term" value="P:L-amino acid transport"/>
    <property type="evidence" value="ECO:0007669"/>
    <property type="project" value="TreeGrafter"/>
</dbReference>
<evidence type="ECO:0000256" key="6">
    <source>
        <dbReference type="ARBA" id="ARBA00022970"/>
    </source>
</evidence>
<dbReference type="GO" id="GO:0005524">
    <property type="term" value="F:ATP binding"/>
    <property type="evidence" value="ECO:0007669"/>
    <property type="project" value="UniProtKB-KW"/>
</dbReference>
<dbReference type="InterPro" id="IPR052156">
    <property type="entry name" value="BCAA_Transport_ATP-bd_LivF"/>
</dbReference>
<name>A0A1M5YQU2_9BURK</name>
<dbReference type="PANTHER" id="PTHR43820">
    <property type="entry name" value="HIGH-AFFINITY BRANCHED-CHAIN AMINO ACID TRANSPORT ATP-BINDING PROTEIN LIVF"/>
    <property type="match status" value="1"/>
</dbReference>
<dbReference type="Gene3D" id="3.40.50.300">
    <property type="entry name" value="P-loop containing nucleotide triphosphate hydrolases"/>
    <property type="match status" value="1"/>
</dbReference>
<keyword evidence="5 8" id="KW-0067">ATP-binding</keyword>
<evidence type="ECO:0000256" key="1">
    <source>
        <dbReference type="ARBA" id="ARBA00005417"/>
    </source>
</evidence>
<evidence type="ECO:0000313" key="8">
    <source>
        <dbReference type="EMBL" id="SHI14228.1"/>
    </source>
</evidence>
<evidence type="ECO:0000256" key="2">
    <source>
        <dbReference type="ARBA" id="ARBA00022448"/>
    </source>
</evidence>
<evidence type="ECO:0000259" key="7">
    <source>
        <dbReference type="PROSITE" id="PS50893"/>
    </source>
</evidence>
<keyword evidence="4" id="KW-0547">Nucleotide-binding</keyword>
<keyword evidence="2" id="KW-0813">Transport</keyword>
<dbReference type="EMBL" id="FQXE01000010">
    <property type="protein sequence ID" value="SHI14228.1"/>
    <property type="molecule type" value="Genomic_DNA"/>
</dbReference>
<protein>
    <submittedName>
        <fullName evidence="8">Amino acid/amide ABC transporter ATP-binding protein 2, HAAT family</fullName>
    </submittedName>
</protein>
<keyword evidence="3" id="KW-1003">Cell membrane</keyword>
<dbReference type="InterPro" id="IPR003593">
    <property type="entry name" value="AAA+_ATPase"/>
</dbReference>
<dbReference type="STRING" id="658167.SAMN04488135_11063"/>
<dbReference type="PROSITE" id="PS00211">
    <property type="entry name" value="ABC_TRANSPORTER_1"/>
    <property type="match status" value="1"/>
</dbReference>
<sequence>MSLLEVDRINTFYGDSHILFDVSLNVRENEVVALLGRNGAGKSTLLKTIAGALSPKSGAIAFNGTPTQHLPAHQIARLGLQLVPEERRVIGGITVHENLQLAAMTARKPLSYAEIYRTFPRLDERRNNKGRELSGGEQQMVAIARAMIRDARLILLDEPFEGLAPLIVRDLMKVCQDLARQGRTIVVVEQNVAAALAMASRCYLLNTGHVVFGGSTAELQQKPEIMNRYLGAAA</sequence>
<evidence type="ECO:0000256" key="5">
    <source>
        <dbReference type="ARBA" id="ARBA00022840"/>
    </source>
</evidence>
<dbReference type="SMART" id="SM00382">
    <property type="entry name" value="AAA"/>
    <property type="match status" value="1"/>
</dbReference>
<evidence type="ECO:0000313" key="9">
    <source>
        <dbReference type="Proteomes" id="UP000184226"/>
    </source>
</evidence>
<dbReference type="OrthoDB" id="9776369at2"/>
<dbReference type="InterPro" id="IPR017871">
    <property type="entry name" value="ABC_transporter-like_CS"/>
</dbReference>
<dbReference type="Pfam" id="PF00005">
    <property type="entry name" value="ABC_tran"/>
    <property type="match status" value="1"/>
</dbReference>
<dbReference type="InterPro" id="IPR027417">
    <property type="entry name" value="P-loop_NTPase"/>
</dbReference>
<dbReference type="AlphaFoldDB" id="A0A1M5YQU2"/>
<dbReference type="SUPFAM" id="SSF52540">
    <property type="entry name" value="P-loop containing nucleoside triphosphate hydrolases"/>
    <property type="match status" value="1"/>
</dbReference>
<gene>
    <name evidence="8" type="ORF">SAMN04488135_11063</name>
</gene>
<reference evidence="8 9" key="1">
    <citation type="submission" date="2016-11" db="EMBL/GenBank/DDBJ databases">
        <authorList>
            <person name="Jaros S."/>
            <person name="Januszkiewicz K."/>
            <person name="Wedrychowicz H."/>
        </authorList>
    </citation>
    <scope>NUCLEOTIDE SEQUENCE [LARGE SCALE GENOMIC DNA]</scope>
    <source>
        <strain evidence="8 9">CGMCC 1.10190</strain>
    </source>
</reference>
<dbReference type="GO" id="GO:0016887">
    <property type="term" value="F:ATP hydrolysis activity"/>
    <property type="evidence" value="ECO:0007669"/>
    <property type="project" value="InterPro"/>
</dbReference>
<dbReference type="PROSITE" id="PS50893">
    <property type="entry name" value="ABC_TRANSPORTER_2"/>
    <property type="match status" value="1"/>
</dbReference>
<evidence type="ECO:0000256" key="4">
    <source>
        <dbReference type="ARBA" id="ARBA00022741"/>
    </source>
</evidence>
<dbReference type="RefSeq" id="WP_073105313.1">
    <property type="nucleotide sequence ID" value="NZ_FQXE01000010.1"/>
</dbReference>
<organism evidence="8 9">
    <name type="scientific">Pollutimonas bauzanensis</name>
    <dbReference type="NCBI Taxonomy" id="658167"/>
    <lineage>
        <taxon>Bacteria</taxon>
        <taxon>Pseudomonadati</taxon>
        <taxon>Pseudomonadota</taxon>
        <taxon>Betaproteobacteria</taxon>
        <taxon>Burkholderiales</taxon>
        <taxon>Alcaligenaceae</taxon>
        <taxon>Pollutimonas</taxon>
    </lineage>
</organism>
<keyword evidence="3" id="KW-0472">Membrane</keyword>
<dbReference type="Proteomes" id="UP000184226">
    <property type="component" value="Unassembled WGS sequence"/>
</dbReference>
<dbReference type="InterPro" id="IPR003439">
    <property type="entry name" value="ABC_transporter-like_ATP-bd"/>
</dbReference>
<proteinExistence type="inferred from homology"/>
<evidence type="ECO:0000256" key="3">
    <source>
        <dbReference type="ARBA" id="ARBA00022475"/>
    </source>
</evidence>